<evidence type="ECO:0000256" key="1">
    <source>
        <dbReference type="ARBA" id="ARBA00004141"/>
    </source>
</evidence>
<dbReference type="PRINTS" id="PR00248">
    <property type="entry name" value="GPCRMGR"/>
</dbReference>
<dbReference type="GO" id="GO:0004930">
    <property type="term" value="F:G protein-coupled receptor activity"/>
    <property type="evidence" value="ECO:0007669"/>
    <property type="project" value="InterPro"/>
</dbReference>
<evidence type="ECO:0000256" key="5">
    <source>
        <dbReference type="ARBA" id="ARBA00023170"/>
    </source>
</evidence>
<evidence type="ECO:0000256" key="4">
    <source>
        <dbReference type="ARBA" id="ARBA00023136"/>
    </source>
</evidence>
<evidence type="ECO:0000256" key="3">
    <source>
        <dbReference type="ARBA" id="ARBA00022989"/>
    </source>
</evidence>
<keyword evidence="6" id="KW-0325">Glycoprotein</keyword>
<dbReference type="InterPro" id="IPR028082">
    <property type="entry name" value="Peripla_BP_I"/>
</dbReference>
<evidence type="ECO:0000256" key="7">
    <source>
        <dbReference type="SAM" id="SignalP"/>
    </source>
</evidence>
<gene>
    <name evidence="9" type="primary">GRM2</name>
    <name evidence="9" type="ORF">NPIL_401141</name>
</gene>
<comment type="subcellular location">
    <subcellularLocation>
        <location evidence="1">Membrane</location>
        <topology evidence="1">Multi-pass membrane protein</topology>
    </subcellularLocation>
</comment>
<dbReference type="InterPro" id="IPR000337">
    <property type="entry name" value="GPCR_3"/>
</dbReference>
<proteinExistence type="predicted"/>
<comment type="caution">
    <text evidence="9">The sequence shown here is derived from an EMBL/GenBank/DDBJ whole genome shotgun (WGS) entry which is preliminary data.</text>
</comment>
<reference evidence="9" key="1">
    <citation type="submission" date="2020-08" db="EMBL/GenBank/DDBJ databases">
        <title>Multicomponent nature underlies the extraordinary mechanical properties of spider dragline silk.</title>
        <authorList>
            <person name="Kono N."/>
            <person name="Nakamura H."/>
            <person name="Mori M."/>
            <person name="Yoshida Y."/>
            <person name="Ohtoshi R."/>
            <person name="Malay A.D."/>
            <person name="Moran D.A.P."/>
            <person name="Tomita M."/>
            <person name="Numata K."/>
            <person name="Arakawa K."/>
        </authorList>
    </citation>
    <scope>NUCLEOTIDE SEQUENCE</scope>
</reference>
<evidence type="ECO:0000256" key="6">
    <source>
        <dbReference type="ARBA" id="ARBA00023180"/>
    </source>
</evidence>
<dbReference type="InterPro" id="IPR050726">
    <property type="entry name" value="mGluR"/>
</dbReference>
<dbReference type="InterPro" id="IPR001828">
    <property type="entry name" value="ANF_lig-bd_rcpt"/>
</dbReference>
<evidence type="ECO:0000259" key="8">
    <source>
        <dbReference type="Pfam" id="PF01094"/>
    </source>
</evidence>
<keyword evidence="7" id="KW-0732">Signal</keyword>
<feature type="chain" id="PRO_5036498208" evidence="7">
    <location>
        <begin position="17"/>
        <end position="195"/>
    </location>
</feature>
<dbReference type="Proteomes" id="UP000887013">
    <property type="component" value="Unassembled WGS sequence"/>
</dbReference>
<keyword evidence="4" id="KW-0472">Membrane</keyword>
<dbReference type="PANTHER" id="PTHR24060">
    <property type="entry name" value="METABOTROPIC GLUTAMATE RECEPTOR"/>
    <property type="match status" value="1"/>
</dbReference>
<protein>
    <submittedName>
        <fullName evidence="9">Metabotropic glutamate receptor 2</fullName>
    </submittedName>
</protein>
<keyword evidence="3" id="KW-1133">Transmembrane helix</keyword>
<sequence length="195" mass="22236">MLFLTVIFLQLVICLPQKKERDTLTKPKLSNSQESSTHAMVALHMYTQSEEQDEDKISENIPPDKYFLTNLNSKPPSIEEEYEWPIRRIAETAGDILLGGLIMAHQREEEQTCGPIMPQGGIQVLECILYTLDQINNDKNFLPGIKIGAYILDDCDKDTYGLKQSVDFIKGTKFCLCLIIIYLQASNNQINIFEM</sequence>
<dbReference type="OrthoDB" id="425344at2759"/>
<dbReference type="SUPFAM" id="SSF53822">
    <property type="entry name" value="Periplasmic binding protein-like I"/>
    <property type="match status" value="1"/>
</dbReference>
<dbReference type="Gene3D" id="3.40.50.2300">
    <property type="match status" value="1"/>
</dbReference>
<dbReference type="EMBL" id="BMAW01057233">
    <property type="protein sequence ID" value="GFT09714.1"/>
    <property type="molecule type" value="Genomic_DNA"/>
</dbReference>
<feature type="domain" description="Receptor ligand binding region" evidence="8">
    <location>
        <begin position="124"/>
        <end position="171"/>
    </location>
</feature>
<evidence type="ECO:0000313" key="10">
    <source>
        <dbReference type="Proteomes" id="UP000887013"/>
    </source>
</evidence>
<organism evidence="9 10">
    <name type="scientific">Nephila pilipes</name>
    <name type="common">Giant wood spider</name>
    <name type="synonym">Nephila maculata</name>
    <dbReference type="NCBI Taxonomy" id="299642"/>
    <lineage>
        <taxon>Eukaryota</taxon>
        <taxon>Metazoa</taxon>
        <taxon>Ecdysozoa</taxon>
        <taxon>Arthropoda</taxon>
        <taxon>Chelicerata</taxon>
        <taxon>Arachnida</taxon>
        <taxon>Araneae</taxon>
        <taxon>Araneomorphae</taxon>
        <taxon>Entelegynae</taxon>
        <taxon>Araneoidea</taxon>
        <taxon>Nephilidae</taxon>
        <taxon>Nephila</taxon>
    </lineage>
</organism>
<keyword evidence="2" id="KW-0812">Transmembrane</keyword>
<evidence type="ECO:0000313" key="9">
    <source>
        <dbReference type="EMBL" id="GFT09714.1"/>
    </source>
</evidence>
<feature type="signal peptide" evidence="7">
    <location>
        <begin position="1"/>
        <end position="16"/>
    </location>
</feature>
<accession>A0A8X6NEP2</accession>
<dbReference type="Pfam" id="PF01094">
    <property type="entry name" value="ANF_receptor"/>
    <property type="match status" value="1"/>
</dbReference>
<keyword evidence="5 9" id="KW-0675">Receptor</keyword>
<keyword evidence="10" id="KW-1185">Reference proteome</keyword>
<name>A0A8X6NEP2_NEPPI</name>
<evidence type="ECO:0000256" key="2">
    <source>
        <dbReference type="ARBA" id="ARBA00022692"/>
    </source>
</evidence>
<dbReference type="AlphaFoldDB" id="A0A8X6NEP2"/>
<dbReference type="GO" id="GO:0016020">
    <property type="term" value="C:membrane"/>
    <property type="evidence" value="ECO:0007669"/>
    <property type="project" value="UniProtKB-SubCell"/>
</dbReference>